<keyword evidence="3" id="KW-0378">Hydrolase</keyword>
<dbReference type="InterPro" id="IPR011234">
    <property type="entry name" value="Fumarylacetoacetase-like_C"/>
</dbReference>
<protein>
    <submittedName>
        <fullName evidence="3">Fumarylacetoacetate hydrolase family protein</fullName>
    </submittedName>
</protein>
<dbReference type="PANTHER" id="PTHR43211:SF1">
    <property type="entry name" value="BLL6422 PROTEIN"/>
    <property type="match status" value="1"/>
</dbReference>
<organism evidence="3 4">
    <name type="scientific">Comamonas faecalis</name>
    <dbReference type="NCBI Taxonomy" id="1387849"/>
    <lineage>
        <taxon>Bacteria</taxon>
        <taxon>Pseudomonadati</taxon>
        <taxon>Pseudomonadota</taxon>
        <taxon>Betaproteobacteria</taxon>
        <taxon>Burkholderiales</taxon>
        <taxon>Comamonadaceae</taxon>
        <taxon>Comamonas</taxon>
    </lineage>
</organism>
<dbReference type="RefSeq" id="WP_103045397.1">
    <property type="nucleotide sequence ID" value="NZ_BAABBP010000040.1"/>
</dbReference>
<dbReference type="GO" id="GO:0016787">
    <property type="term" value="F:hydrolase activity"/>
    <property type="evidence" value="ECO:0007669"/>
    <property type="project" value="UniProtKB-KW"/>
</dbReference>
<dbReference type="SUPFAM" id="SSF56529">
    <property type="entry name" value="FAH"/>
    <property type="match status" value="1"/>
</dbReference>
<dbReference type="Proteomes" id="UP001501627">
    <property type="component" value="Unassembled WGS sequence"/>
</dbReference>
<dbReference type="EMBL" id="BAABBP010000040">
    <property type="protein sequence ID" value="GAA4004611.1"/>
    <property type="molecule type" value="Genomic_DNA"/>
</dbReference>
<feature type="domain" description="Fumarylacetoacetase-like C-terminal" evidence="1">
    <location>
        <begin position="86"/>
        <end position="323"/>
    </location>
</feature>
<accession>A0ABP7RZV8</accession>
<evidence type="ECO:0000259" key="1">
    <source>
        <dbReference type="Pfam" id="PF01557"/>
    </source>
</evidence>
<evidence type="ECO:0000259" key="2">
    <source>
        <dbReference type="Pfam" id="PF18288"/>
    </source>
</evidence>
<reference evidence="4" key="1">
    <citation type="journal article" date="2019" name="Int. J. Syst. Evol. Microbiol.">
        <title>The Global Catalogue of Microorganisms (GCM) 10K type strain sequencing project: providing services to taxonomists for standard genome sequencing and annotation.</title>
        <authorList>
            <consortium name="The Broad Institute Genomics Platform"/>
            <consortium name="The Broad Institute Genome Sequencing Center for Infectious Disease"/>
            <person name="Wu L."/>
            <person name="Ma J."/>
        </authorList>
    </citation>
    <scope>NUCLEOTIDE SEQUENCE [LARGE SCALE GENOMIC DNA]</scope>
    <source>
        <strain evidence="4">JCM 17561</strain>
    </source>
</reference>
<name>A0ABP7RZV8_9BURK</name>
<keyword evidence="4" id="KW-1185">Reference proteome</keyword>
<dbReference type="Pfam" id="PF18288">
    <property type="entry name" value="FAA_hydro_N_2"/>
    <property type="match status" value="1"/>
</dbReference>
<gene>
    <name evidence="3" type="ORF">GCM10022279_30810</name>
</gene>
<dbReference type="InterPro" id="IPR041072">
    <property type="entry name" value="FAA_hydro_N"/>
</dbReference>
<proteinExistence type="predicted"/>
<dbReference type="InterPro" id="IPR036663">
    <property type="entry name" value="Fumarylacetoacetase_C_sf"/>
</dbReference>
<comment type="caution">
    <text evidence="3">The sequence shown here is derived from an EMBL/GenBank/DDBJ whole genome shotgun (WGS) entry which is preliminary data.</text>
</comment>
<dbReference type="Gene3D" id="3.90.850.10">
    <property type="entry name" value="Fumarylacetoacetase-like, C-terminal domain"/>
    <property type="match status" value="1"/>
</dbReference>
<evidence type="ECO:0000313" key="4">
    <source>
        <dbReference type="Proteomes" id="UP001501627"/>
    </source>
</evidence>
<dbReference type="PANTHER" id="PTHR43211">
    <property type="entry name" value="FUMARYLACETOACETATE HYDROLASE"/>
    <property type="match status" value="1"/>
</dbReference>
<evidence type="ECO:0000313" key="3">
    <source>
        <dbReference type="EMBL" id="GAA4004611.1"/>
    </source>
</evidence>
<feature type="domain" description="Fumarylacetoacetase N-terminal" evidence="2">
    <location>
        <begin position="1"/>
        <end position="78"/>
    </location>
</feature>
<dbReference type="Pfam" id="PF01557">
    <property type="entry name" value="FAA_hydrolase"/>
    <property type="match status" value="1"/>
</dbReference>
<sequence length="328" mass="34388">MKLATYRDGSRDGQLVVVSRDLGQAHYATGIADRLAQVLDDWNFLAPQLQDLYAQLNAGRARHAFAFDARQCMAPLPRAGQRLGALAYPSHAGRVRRAWAVALPELPATMPVLYQGAGDDLLGACDDVCLTSEALAADLGASLMVVTGDVARGALPEQALEGVRLLMLANEVTLTALAADELARGLGLVQARAATACSPVAVTPDELGDAWRGGRVRLTLKCSVNGRKLGLVDAGAGMRFDFGQLLAHAARTRRLRAGSLLGADTVSSDDPARGFCSIAEKRVVEALDGSEPVTGYLRFGDVVRVEMLGSDGASVFGAIEHAVAQAGA</sequence>